<organism evidence="1 2">
    <name type="scientific">Trichomonas vaginalis (strain ATCC PRA-98 / G3)</name>
    <dbReference type="NCBI Taxonomy" id="412133"/>
    <lineage>
        <taxon>Eukaryota</taxon>
        <taxon>Metamonada</taxon>
        <taxon>Parabasalia</taxon>
        <taxon>Trichomonadida</taxon>
        <taxon>Trichomonadidae</taxon>
        <taxon>Trichomonas</taxon>
    </lineage>
</organism>
<reference evidence="1" key="2">
    <citation type="journal article" date="2007" name="Science">
        <title>Draft genome sequence of the sexually transmitted pathogen Trichomonas vaginalis.</title>
        <authorList>
            <person name="Carlton J.M."/>
            <person name="Hirt R.P."/>
            <person name="Silva J.C."/>
            <person name="Delcher A.L."/>
            <person name="Schatz M."/>
            <person name="Zhao Q."/>
            <person name="Wortman J.R."/>
            <person name="Bidwell S.L."/>
            <person name="Alsmark U.C.M."/>
            <person name="Besteiro S."/>
            <person name="Sicheritz-Ponten T."/>
            <person name="Noel C.J."/>
            <person name="Dacks J.B."/>
            <person name="Foster P.G."/>
            <person name="Simillion C."/>
            <person name="Van de Peer Y."/>
            <person name="Miranda-Saavedra D."/>
            <person name="Barton G.J."/>
            <person name="Westrop G.D."/>
            <person name="Mueller S."/>
            <person name="Dessi D."/>
            <person name="Fiori P.L."/>
            <person name="Ren Q."/>
            <person name="Paulsen I."/>
            <person name="Zhang H."/>
            <person name="Bastida-Corcuera F.D."/>
            <person name="Simoes-Barbosa A."/>
            <person name="Brown M.T."/>
            <person name="Hayes R.D."/>
            <person name="Mukherjee M."/>
            <person name="Okumura C.Y."/>
            <person name="Schneider R."/>
            <person name="Smith A.J."/>
            <person name="Vanacova S."/>
            <person name="Villalvazo M."/>
            <person name="Haas B.J."/>
            <person name="Pertea M."/>
            <person name="Feldblyum T.V."/>
            <person name="Utterback T.R."/>
            <person name="Shu C.L."/>
            <person name="Osoegawa K."/>
            <person name="de Jong P.J."/>
            <person name="Hrdy I."/>
            <person name="Horvathova L."/>
            <person name="Zubacova Z."/>
            <person name="Dolezal P."/>
            <person name="Malik S.B."/>
            <person name="Logsdon J.M. Jr."/>
            <person name="Henze K."/>
            <person name="Gupta A."/>
            <person name="Wang C.C."/>
            <person name="Dunne R.L."/>
            <person name="Upcroft J.A."/>
            <person name="Upcroft P."/>
            <person name="White O."/>
            <person name="Salzberg S.L."/>
            <person name="Tang P."/>
            <person name="Chiu C.-H."/>
            <person name="Lee Y.-S."/>
            <person name="Embley T.M."/>
            <person name="Coombs G.H."/>
            <person name="Mottram J.C."/>
            <person name="Tachezy J."/>
            <person name="Fraser-Liggett C.M."/>
            <person name="Johnson P.J."/>
        </authorList>
    </citation>
    <scope>NUCLEOTIDE SEQUENCE [LARGE SCALE GENOMIC DNA]</scope>
    <source>
        <strain evidence="1">G3</strain>
    </source>
</reference>
<gene>
    <name evidence="1" type="ORF">TVAG_239970</name>
</gene>
<dbReference type="SMR" id="A2EFE0"/>
<dbReference type="VEuPathDB" id="TrichDB:TVAGG3_0089950"/>
<dbReference type="AlphaFoldDB" id="A2EFE0"/>
<proteinExistence type="predicted"/>
<dbReference type="InParanoid" id="A2EFE0"/>
<dbReference type="Proteomes" id="UP000001542">
    <property type="component" value="Unassembled WGS sequence"/>
</dbReference>
<accession>A2EFE0</accession>
<dbReference type="RefSeq" id="XP_001320860.1">
    <property type="nucleotide sequence ID" value="XM_001320825.1"/>
</dbReference>
<dbReference type="EMBL" id="DS113374">
    <property type="protein sequence ID" value="EAY08637.1"/>
    <property type="molecule type" value="Genomic_DNA"/>
</dbReference>
<name>A2EFE0_TRIV3</name>
<sequence length="355" mass="41048">MVTVVIMCISYSMTIDEQIIECKSCPKWENVSQWSEFQDNIITAINRSKSRVLISAPGKTLSINKKFFDALKNSQKNKAYVSIIVSENTTKEILTKNNFDNITLYPNLRYDCIIIDNRAFMYAPIFIDNYTTKGTLSYLKINDCYTAIDDLVNFFNYQWREMNLETNTKSEILPLSLMAKTSSKLPLSINETNESLYFFHNSPLGGEVGRLNTSIIIPSFFDPSNTTYLFLGSIPTNDISTTDISFYSKYKQILMRNRYILFLMPFTNNTEILDNILPLRAFRNAEIRFYSKEHKGPNYMITDNNVIIFSHALNGYAVSHYVGLHFTTNSEEFRNISMKRFNNVWETVSNSTDII</sequence>
<reference evidence="1" key="1">
    <citation type="submission" date="2006-10" db="EMBL/GenBank/DDBJ databases">
        <authorList>
            <person name="Amadeo P."/>
            <person name="Zhao Q."/>
            <person name="Wortman J."/>
            <person name="Fraser-Liggett C."/>
            <person name="Carlton J."/>
        </authorList>
    </citation>
    <scope>NUCLEOTIDE SEQUENCE</scope>
    <source>
        <strain evidence="1">G3</strain>
    </source>
</reference>
<evidence type="ECO:0000313" key="2">
    <source>
        <dbReference type="Proteomes" id="UP000001542"/>
    </source>
</evidence>
<protein>
    <submittedName>
        <fullName evidence="1">Uncharacterized protein</fullName>
    </submittedName>
</protein>
<keyword evidence="2" id="KW-1185">Reference proteome</keyword>
<evidence type="ECO:0000313" key="1">
    <source>
        <dbReference type="EMBL" id="EAY08637.1"/>
    </source>
</evidence>
<dbReference type="VEuPathDB" id="TrichDB:TVAG_239970"/>
<dbReference type="KEGG" id="tva:4766541"/>